<dbReference type="Proteomes" id="UP000822688">
    <property type="component" value="Chromosome 6"/>
</dbReference>
<dbReference type="EMBL" id="CM026427">
    <property type="protein sequence ID" value="KAG0570131.1"/>
    <property type="molecule type" value="Genomic_DNA"/>
</dbReference>
<comment type="caution">
    <text evidence="2">The sequence shown here is derived from an EMBL/GenBank/DDBJ whole genome shotgun (WGS) entry which is preliminary data.</text>
</comment>
<keyword evidence="1" id="KW-0812">Transmembrane</keyword>
<keyword evidence="3" id="KW-1185">Reference proteome</keyword>
<gene>
    <name evidence="2" type="ORF">KC19_6G141000</name>
</gene>
<reference evidence="2 3" key="1">
    <citation type="submission" date="2020-06" db="EMBL/GenBank/DDBJ databases">
        <title>WGS assembly of Ceratodon purpureus strain R40.</title>
        <authorList>
            <person name="Carey S.B."/>
            <person name="Jenkins J."/>
            <person name="Shu S."/>
            <person name="Lovell J.T."/>
            <person name="Sreedasyam A."/>
            <person name="Maumus F."/>
            <person name="Tiley G.P."/>
            <person name="Fernandez-Pozo N."/>
            <person name="Barry K."/>
            <person name="Chen C."/>
            <person name="Wang M."/>
            <person name="Lipzen A."/>
            <person name="Daum C."/>
            <person name="Saski C.A."/>
            <person name="Payton A.C."/>
            <person name="Mcbreen J.C."/>
            <person name="Conrad R.E."/>
            <person name="Kollar L.M."/>
            <person name="Olsson S."/>
            <person name="Huttunen S."/>
            <person name="Landis J.B."/>
            <person name="Wickett N.J."/>
            <person name="Johnson M.G."/>
            <person name="Rensing S.A."/>
            <person name="Grimwood J."/>
            <person name="Schmutz J."/>
            <person name="Mcdaniel S.F."/>
        </authorList>
    </citation>
    <scope>NUCLEOTIDE SEQUENCE [LARGE SCALE GENOMIC DNA]</scope>
    <source>
        <strain evidence="2 3">R40</strain>
    </source>
</reference>
<name>A0A8T0HEE2_CERPU</name>
<accession>A0A8T0HEE2</accession>
<evidence type="ECO:0000256" key="1">
    <source>
        <dbReference type="SAM" id="Phobius"/>
    </source>
</evidence>
<sequence length="129" mass="15036">MLGMNRLNLNPFSFRIQLHFSFSHVKRLVLDTGFVQESLVALFEGLDLPSQLFVVILDLVFTVFLCILNLHFQVPNPVNVLFKVTFRDQHLLTPRYNVGPRCPLRARYFHIKHHHQPILRCAEETLVTA</sequence>
<keyword evidence="1" id="KW-0472">Membrane</keyword>
<evidence type="ECO:0000313" key="2">
    <source>
        <dbReference type="EMBL" id="KAG0570131.1"/>
    </source>
</evidence>
<evidence type="ECO:0000313" key="3">
    <source>
        <dbReference type="Proteomes" id="UP000822688"/>
    </source>
</evidence>
<keyword evidence="1" id="KW-1133">Transmembrane helix</keyword>
<protein>
    <submittedName>
        <fullName evidence="2">Uncharacterized protein</fullName>
    </submittedName>
</protein>
<feature type="transmembrane region" description="Helical" evidence="1">
    <location>
        <begin position="52"/>
        <end position="72"/>
    </location>
</feature>
<proteinExistence type="predicted"/>
<organism evidence="2 3">
    <name type="scientific">Ceratodon purpureus</name>
    <name type="common">Fire moss</name>
    <name type="synonym">Dicranum purpureum</name>
    <dbReference type="NCBI Taxonomy" id="3225"/>
    <lineage>
        <taxon>Eukaryota</taxon>
        <taxon>Viridiplantae</taxon>
        <taxon>Streptophyta</taxon>
        <taxon>Embryophyta</taxon>
        <taxon>Bryophyta</taxon>
        <taxon>Bryophytina</taxon>
        <taxon>Bryopsida</taxon>
        <taxon>Dicranidae</taxon>
        <taxon>Pseudoditrichales</taxon>
        <taxon>Ditrichaceae</taxon>
        <taxon>Ceratodon</taxon>
    </lineage>
</organism>
<dbReference type="AlphaFoldDB" id="A0A8T0HEE2"/>